<feature type="region of interest" description="Disordered" evidence="5">
    <location>
        <begin position="383"/>
        <end position="421"/>
    </location>
</feature>
<evidence type="ECO:0000256" key="4">
    <source>
        <dbReference type="RuleBase" id="RU610713"/>
    </source>
</evidence>
<dbReference type="SUPFAM" id="SSF51445">
    <property type="entry name" value="(Trans)glycosidases"/>
    <property type="match status" value="1"/>
</dbReference>
<accession>A0A6A4WXT4</accession>
<dbReference type="InterPro" id="IPR001329">
    <property type="entry name" value="Venom_Hyaluronidase"/>
</dbReference>
<dbReference type="PANTHER" id="PTHR11769">
    <property type="entry name" value="HYALURONIDASE"/>
    <property type="match status" value="1"/>
</dbReference>
<dbReference type="Gene3D" id="3.20.20.70">
    <property type="entry name" value="Aldolase class I"/>
    <property type="match status" value="1"/>
</dbReference>
<sequence length="442" mass="50537">MLFLTLALLAVASLAASETGDSYQVVWNVPSHTCARYNVTIDPAQYGFIVNSDGAFRGDRIVLFYNPGLYPQILSNGTRVNGGLPQLGDLRLHLDAFAADVDRFIPDVNFSGLAVIDFEEWTPWFTESPIKYRLASREVVREEHPDWPEDRNKEQAREDWEWWARLFIEQTLRAAERARPAALWGYYQYPLCKNLDTVNNTCKENVMERNDQMSWLLGGSNALYPSIYLFLNNLTNDNRLTMVDERLAEAQRHAEGLPVLPYTWFKYKDDESYLSDEDLTTMLGEPAVHGSPGSIMWGSSANCNTTAQCVRLEEYLRDHLGPIVQTLVEMTSAERDAWRQLLKQPQGRQLLHRAIKQRSQERTDSQKKQGMSLVTEMELLKGAADAPSSGTGDEVNHSTGEEKELHEGVRASKWSSQQLQKMREWQASLDQQLWEIKRTEEP</sequence>
<name>A0A6A4WXT4_AMPAM</name>
<feature type="chain" id="PRO_5025624937" description="Hyaluronidase" evidence="6">
    <location>
        <begin position="18"/>
        <end position="442"/>
    </location>
</feature>
<dbReference type="InterPro" id="IPR013785">
    <property type="entry name" value="Aldolase_TIM"/>
</dbReference>
<dbReference type="Pfam" id="PF01630">
    <property type="entry name" value="Glyco_hydro_56"/>
    <property type="match status" value="1"/>
</dbReference>
<evidence type="ECO:0000256" key="3">
    <source>
        <dbReference type="ARBA" id="ARBA00023180"/>
    </source>
</evidence>
<protein>
    <recommendedName>
        <fullName evidence="4">Hyaluronidase</fullName>
        <ecNumber evidence="4">3.2.1.35</ecNumber>
    </recommendedName>
</protein>
<dbReference type="OrthoDB" id="5796153at2759"/>
<keyword evidence="2" id="KW-1015">Disulfide bond</keyword>
<dbReference type="PRINTS" id="PR00847">
    <property type="entry name" value="HYALURONDASE"/>
</dbReference>
<comment type="catalytic activity">
    <reaction evidence="4">
        <text>Random hydrolysis of (1-&gt;4)-linkages between N-acetyl-beta-D-glucosamine and D-glucuronate residues in hyaluronate.</text>
        <dbReference type="EC" id="3.2.1.35"/>
    </reaction>
</comment>
<keyword evidence="3" id="KW-0325">Glycoprotein</keyword>
<evidence type="ECO:0000313" key="7">
    <source>
        <dbReference type="EMBL" id="KAF0306931.1"/>
    </source>
</evidence>
<evidence type="ECO:0000256" key="1">
    <source>
        <dbReference type="ARBA" id="ARBA00008871"/>
    </source>
</evidence>
<dbReference type="EC" id="3.2.1.35" evidence="4"/>
<keyword evidence="8" id="KW-1185">Reference proteome</keyword>
<dbReference type="GO" id="GO:0006952">
    <property type="term" value="P:defense response"/>
    <property type="evidence" value="ECO:0007669"/>
    <property type="project" value="InterPro"/>
</dbReference>
<dbReference type="EMBL" id="VIIS01000622">
    <property type="protein sequence ID" value="KAF0306931.1"/>
    <property type="molecule type" value="Genomic_DNA"/>
</dbReference>
<reference evidence="7 8" key="1">
    <citation type="submission" date="2019-07" db="EMBL/GenBank/DDBJ databases">
        <title>Draft genome assembly of a fouling barnacle, Amphibalanus amphitrite (Darwin, 1854): The first reference genome for Thecostraca.</title>
        <authorList>
            <person name="Kim W."/>
        </authorList>
    </citation>
    <scope>NUCLEOTIDE SEQUENCE [LARGE SCALE GENOMIC DNA]</scope>
    <source>
        <strain evidence="7">SNU_AA5</strain>
        <tissue evidence="7">Soma without cirri and trophi</tissue>
    </source>
</reference>
<evidence type="ECO:0000256" key="5">
    <source>
        <dbReference type="SAM" id="MobiDB-lite"/>
    </source>
</evidence>
<dbReference type="InterPro" id="IPR017853">
    <property type="entry name" value="GH"/>
</dbReference>
<comment type="caution">
    <text evidence="7">The sequence shown here is derived from an EMBL/GenBank/DDBJ whole genome shotgun (WGS) entry which is preliminary data.</text>
</comment>
<keyword evidence="4" id="KW-0378">Hydrolase</keyword>
<feature type="compositionally biased region" description="Basic and acidic residues" evidence="5">
    <location>
        <begin position="394"/>
        <end position="410"/>
    </location>
</feature>
<gene>
    <name evidence="7" type="primary">HUGA_2</name>
    <name evidence="7" type="ORF">FJT64_021656</name>
</gene>
<dbReference type="AlphaFoldDB" id="A0A6A4WXT4"/>
<dbReference type="InterPro" id="IPR018155">
    <property type="entry name" value="Hyaluronidase"/>
</dbReference>
<keyword evidence="4" id="KW-0326">Glycosidase</keyword>
<feature type="signal peptide" evidence="6">
    <location>
        <begin position="1"/>
        <end position="17"/>
    </location>
</feature>
<dbReference type="Proteomes" id="UP000440578">
    <property type="component" value="Unassembled WGS sequence"/>
</dbReference>
<organism evidence="7 8">
    <name type="scientific">Amphibalanus amphitrite</name>
    <name type="common">Striped barnacle</name>
    <name type="synonym">Balanus amphitrite</name>
    <dbReference type="NCBI Taxonomy" id="1232801"/>
    <lineage>
        <taxon>Eukaryota</taxon>
        <taxon>Metazoa</taxon>
        <taxon>Ecdysozoa</taxon>
        <taxon>Arthropoda</taxon>
        <taxon>Crustacea</taxon>
        <taxon>Multicrustacea</taxon>
        <taxon>Cirripedia</taxon>
        <taxon>Thoracica</taxon>
        <taxon>Thoracicalcarea</taxon>
        <taxon>Balanomorpha</taxon>
        <taxon>Balanoidea</taxon>
        <taxon>Balanidae</taxon>
        <taxon>Amphibalaninae</taxon>
        <taxon>Amphibalanus</taxon>
    </lineage>
</organism>
<dbReference type="PRINTS" id="PR00846">
    <property type="entry name" value="GLHYDRLASE56"/>
</dbReference>
<comment type="similarity">
    <text evidence="1 4">Belongs to the glycosyl hydrolase 56 family.</text>
</comment>
<dbReference type="GO" id="GO:0004415">
    <property type="term" value="F:hyalurononglucosaminidase activity"/>
    <property type="evidence" value="ECO:0007669"/>
    <property type="project" value="UniProtKB-UniRule"/>
</dbReference>
<evidence type="ECO:0000256" key="2">
    <source>
        <dbReference type="ARBA" id="ARBA00023157"/>
    </source>
</evidence>
<dbReference type="GO" id="GO:0005975">
    <property type="term" value="P:carbohydrate metabolic process"/>
    <property type="evidence" value="ECO:0007669"/>
    <property type="project" value="InterPro"/>
</dbReference>
<evidence type="ECO:0000256" key="6">
    <source>
        <dbReference type="SAM" id="SignalP"/>
    </source>
</evidence>
<evidence type="ECO:0000313" key="8">
    <source>
        <dbReference type="Proteomes" id="UP000440578"/>
    </source>
</evidence>
<dbReference type="GO" id="GO:0030214">
    <property type="term" value="P:hyaluronan catabolic process"/>
    <property type="evidence" value="ECO:0007669"/>
    <property type="project" value="TreeGrafter"/>
</dbReference>
<keyword evidence="6" id="KW-0732">Signal</keyword>
<proteinExistence type="inferred from homology"/>
<dbReference type="PANTHER" id="PTHR11769:SF35">
    <property type="entry name" value="HYALURONIDASE"/>
    <property type="match status" value="1"/>
</dbReference>